<accession>A0A1E2RYU3</accession>
<dbReference type="UniPathway" id="UPA00359">
    <property type="reaction ID" value="UER00482"/>
</dbReference>
<keyword evidence="6 13" id="KW-0441">Lipid A biosynthesis</keyword>
<keyword evidence="7 13" id="KW-0808">Transferase</keyword>
<evidence type="ECO:0000256" key="6">
    <source>
        <dbReference type="ARBA" id="ARBA00022556"/>
    </source>
</evidence>
<dbReference type="PANTHER" id="PTHR42724">
    <property type="entry name" value="TETRAACYLDISACCHARIDE 4'-KINASE"/>
    <property type="match status" value="1"/>
</dbReference>
<evidence type="ECO:0000256" key="2">
    <source>
        <dbReference type="ARBA" id="ARBA00004870"/>
    </source>
</evidence>
<keyword evidence="11 13" id="KW-0443">Lipid metabolism</keyword>
<dbReference type="EMBL" id="MASI01000004">
    <property type="protein sequence ID" value="ODA67219.1"/>
    <property type="molecule type" value="Genomic_DNA"/>
</dbReference>
<protein>
    <recommendedName>
        <fullName evidence="4 13">Tetraacyldisaccharide 4'-kinase</fullName>
        <ecNumber evidence="3 13">2.7.1.130</ecNumber>
    </recommendedName>
    <alternativeName>
        <fullName evidence="12 13">Lipid A 4'-kinase</fullName>
    </alternativeName>
</protein>
<organism evidence="14 15">
    <name type="scientific">Methyloligella halotolerans</name>
    <dbReference type="NCBI Taxonomy" id="1177755"/>
    <lineage>
        <taxon>Bacteria</taxon>
        <taxon>Pseudomonadati</taxon>
        <taxon>Pseudomonadota</taxon>
        <taxon>Alphaproteobacteria</taxon>
        <taxon>Hyphomicrobiales</taxon>
        <taxon>Hyphomicrobiaceae</taxon>
        <taxon>Methyloligella</taxon>
    </lineage>
</organism>
<dbReference type="GO" id="GO:0009029">
    <property type="term" value="F:lipid-A 4'-kinase activity"/>
    <property type="evidence" value="ECO:0007669"/>
    <property type="project" value="UniProtKB-UniRule"/>
</dbReference>
<dbReference type="GO" id="GO:0005886">
    <property type="term" value="C:plasma membrane"/>
    <property type="evidence" value="ECO:0007669"/>
    <property type="project" value="TreeGrafter"/>
</dbReference>
<dbReference type="OrthoDB" id="9766423at2"/>
<evidence type="ECO:0000256" key="13">
    <source>
        <dbReference type="HAMAP-Rule" id="MF_00409"/>
    </source>
</evidence>
<dbReference type="InterPro" id="IPR003758">
    <property type="entry name" value="LpxK"/>
</dbReference>
<dbReference type="AlphaFoldDB" id="A0A1E2RYU3"/>
<keyword evidence="5 13" id="KW-0444">Lipid biosynthesis</keyword>
<name>A0A1E2RYU3_9HYPH</name>
<dbReference type="PANTHER" id="PTHR42724:SF1">
    <property type="entry name" value="TETRAACYLDISACCHARIDE 4'-KINASE, MITOCHONDRIAL-RELATED"/>
    <property type="match status" value="1"/>
</dbReference>
<evidence type="ECO:0000256" key="5">
    <source>
        <dbReference type="ARBA" id="ARBA00022516"/>
    </source>
</evidence>
<keyword evidence="15" id="KW-1185">Reference proteome</keyword>
<comment type="caution">
    <text evidence="14">The sequence shown here is derived from an EMBL/GenBank/DDBJ whole genome shotgun (WGS) entry which is preliminary data.</text>
</comment>
<evidence type="ECO:0000313" key="14">
    <source>
        <dbReference type="EMBL" id="ODA67219.1"/>
    </source>
</evidence>
<keyword evidence="10 13" id="KW-0067">ATP-binding</keyword>
<dbReference type="Pfam" id="PF02606">
    <property type="entry name" value="LpxK"/>
    <property type="match status" value="1"/>
</dbReference>
<dbReference type="GO" id="GO:0005524">
    <property type="term" value="F:ATP binding"/>
    <property type="evidence" value="ECO:0007669"/>
    <property type="project" value="UniProtKB-UniRule"/>
</dbReference>
<evidence type="ECO:0000256" key="9">
    <source>
        <dbReference type="ARBA" id="ARBA00022777"/>
    </source>
</evidence>
<evidence type="ECO:0000256" key="8">
    <source>
        <dbReference type="ARBA" id="ARBA00022741"/>
    </source>
</evidence>
<gene>
    <name evidence="13" type="primary">lpxK</name>
    <name evidence="14" type="ORF">A7A08_01966</name>
</gene>
<dbReference type="PATRIC" id="fig|1177755.3.peg.1971"/>
<dbReference type="NCBIfam" id="TIGR00682">
    <property type="entry name" value="lpxK"/>
    <property type="match status" value="1"/>
</dbReference>
<dbReference type="SUPFAM" id="SSF52540">
    <property type="entry name" value="P-loop containing nucleoside triphosphate hydrolases"/>
    <property type="match status" value="1"/>
</dbReference>
<sequence length="343" mass="37304">MKLKPPKWWYREQGAMATALKPVSRLYGRIAEKKATQTAPYLSRLPVICIGNFTVGGSGKTPTAIAAAQILKLAGERPAFLTRGYGGKEHGPIRVTEGMDAAKVGDEPLLLAEHAPTIVSADREKGAKLIETMDATVILMDDGFQNASIGKDLSLICVDARTGIGNGMVLPSGPLRAPLDPQIRMADALIVVGDGTKANGLIERFTEAGKLVLKAEIGLRQDTRWLGVLPVIGFAGIAQPDRFFRTLRDAGARLTDKKVFPDHHRFTDKQAQALLDEAEERNCMLVTTEKDWVRLPEDRDSPPGELKFRSRPLPIEIKIGDEAALGDLMTNAINRKRGDVPKG</sequence>
<dbReference type="GO" id="GO:0009245">
    <property type="term" value="P:lipid A biosynthetic process"/>
    <property type="evidence" value="ECO:0007669"/>
    <property type="project" value="UniProtKB-UniRule"/>
</dbReference>
<evidence type="ECO:0000256" key="3">
    <source>
        <dbReference type="ARBA" id="ARBA00012071"/>
    </source>
</evidence>
<feature type="binding site" evidence="13">
    <location>
        <begin position="54"/>
        <end position="61"/>
    </location>
    <ligand>
        <name>ATP</name>
        <dbReference type="ChEBI" id="CHEBI:30616"/>
    </ligand>
</feature>
<dbReference type="EC" id="2.7.1.130" evidence="3 13"/>
<keyword evidence="8 13" id="KW-0547">Nucleotide-binding</keyword>
<evidence type="ECO:0000256" key="12">
    <source>
        <dbReference type="ARBA" id="ARBA00029757"/>
    </source>
</evidence>
<evidence type="ECO:0000256" key="10">
    <source>
        <dbReference type="ARBA" id="ARBA00022840"/>
    </source>
</evidence>
<evidence type="ECO:0000256" key="1">
    <source>
        <dbReference type="ARBA" id="ARBA00002274"/>
    </source>
</evidence>
<evidence type="ECO:0000256" key="4">
    <source>
        <dbReference type="ARBA" id="ARBA00016436"/>
    </source>
</evidence>
<dbReference type="GO" id="GO:0009244">
    <property type="term" value="P:lipopolysaccharide core region biosynthetic process"/>
    <property type="evidence" value="ECO:0007669"/>
    <property type="project" value="TreeGrafter"/>
</dbReference>
<dbReference type="RefSeq" id="WP_069095220.1">
    <property type="nucleotide sequence ID" value="NZ_MASI01000004.1"/>
</dbReference>
<dbReference type="InterPro" id="IPR027417">
    <property type="entry name" value="P-loop_NTPase"/>
</dbReference>
<evidence type="ECO:0000313" key="15">
    <source>
        <dbReference type="Proteomes" id="UP000095087"/>
    </source>
</evidence>
<dbReference type="STRING" id="1177755.A7A08_01966"/>
<comment type="similarity">
    <text evidence="13">Belongs to the LpxK family.</text>
</comment>
<evidence type="ECO:0000256" key="7">
    <source>
        <dbReference type="ARBA" id="ARBA00022679"/>
    </source>
</evidence>
<comment type="catalytic activity">
    <reaction evidence="13">
        <text>a lipid A disaccharide + ATP = a lipid IVA + ADP + H(+)</text>
        <dbReference type="Rhea" id="RHEA:67840"/>
        <dbReference type="ChEBI" id="CHEBI:15378"/>
        <dbReference type="ChEBI" id="CHEBI:30616"/>
        <dbReference type="ChEBI" id="CHEBI:176343"/>
        <dbReference type="ChEBI" id="CHEBI:176425"/>
        <dbReference type="ChEBI" id="CHEBI:456216"/>
        <dbReference type="EC" id="2.7.1.130"/>
    </reaction>
</comment>
<keyword evidence="9 13" id="KW-0418">Kinase</keyword>
<comment type="function">
    <text evidence="1 13">Transfers the gamma-phosphate of ATP to the 4'-position of a tetraacyldisaccharide 1-phosphate intermediate (termed DS-1-P) to form tetraacyldisaccharide 1,4'-bis-phosphate (lipid IVA).</text>
</comment>
<evidence type="ECO:0000256" key="11">
    <source>
        <dbReference type="ARBA" id="ARBA00023098"/>
    </source>
</evidence>
<dbReference type="HAMAP" id="MF_00409">
    <property type="entry name" value="LpxK"/>
    <property type="match status" value="1"/>
</dbReference>
<proteinExistence type="inferred from homology"/>
<dbReference type="Proteomes" id="UP000095087">
    <property type="component" value="Unassembled WGS sequence"/>
</dbReference>
<comment type="pathway">
    <text evidence="2 13">Glycolipid biosynthesis; lipid IV(A) biosynthesis; lipid IV(A) from (3R)-3-hydroxytetradecanoyl-[acyl-carrier-protein] and UDP-N-acetyl-alpha-D-glucosamine: step 6/6.</text>
</comment>
<reference evidence="14 15" key="1">
    <citation type="submission" date="2016-07" db="EMBL/GenBank/DDBJ databases">
        <title>Draft genome sequence of Methyloligella halotolerans C2T (VKM B-2706T=CCUG 61687T=DSM 25045T), a halotolerant polyhydroxybutyrate accumulating methylotroph.</title>
        <authorList>
            <person name="Vasilenko O.V."/>
            <person name="Doronina N.V."/>
            <person name="Poroshina M.N."/>
            <person name="Tarlachkov S.V."/>
            <person name="Trotsenko Y.A."/>
        </authorList>
    </citation>
    <scope>NUCLEOTIDE SEQUENCE [LARGE SCALE GENOMIC DNA]</scope>
    <source>
        <strain evidence="14 15">VKM B-2706</strain>
    </source>
</reference>